<dbReference type="EMBL" id="ML743598">
    <property type="protein sequence ID" value="KAE8134920.1"/>
    <property type="molecule type" value="Genomic_DNA"/>
</dbReference>
<proteinExistence type="predicted"/>
<gene>
    <name evidence="1" type="ORF">BDV38DRAFT_285308</name>
</gene>
<dbReference type="Proteomes" id="UP000325672">
    <property type="component" value="Unassembled WGS sequence"/>
</dbReference>
<organism evidence="1 2">
    <name type="scientific">Aspergillus pseudotamarii</name>
    <dbReference type="NCBI Taxonomy" id="132259"/>
    <lineage>
        <taxon>Eukaryota</taxon>
        <taxon>Fungi</taxon>
        <taxon>Dikarya</taxon>
        <taxon>Ascomycota</taxon>
        <taxon>Pezizomycotina</taxon>
        <taxon>Eurotiomycetes</taxon>
        <taxon>Eurotiomycetidae</taxon>
        <taxon>Eurotiales</taxon>
        <taxon>Aspergillaceae</taxon>
        <taxon>Aspergillus</taxon>
        <taxon>Aspergillus subgen. Circumdati</taxon>
    </lineage>
</organism>
<evidence type="ECO:0000313" key="2">
    <source>
        <dbReference type="Proteomes" id="UP000325672"/>
    </source>
</evidence>
<evidence type="ECO:0000313" key="1">
    <source>
        <dbReference type="EMBL" id="KAE8134920.1"/>
    </source>
</evidence>
<sequence>MSTALVPIDTNIKGQVIWHLELASHDAQLRVSELQAIKGSWLQRKALGEVKTKEALLGWCTLAEVSMDTDSLKVDMGWPDAKVKPTTGRLEEANLQLLAQPGGLIQMDTETLVNKLVN</sequence>
<keyword evidence="2" id="KW-1185">Reference proteome</keyword>
<accession>A0A5N6SMC2</accession>
<reference evidence="1 2" key="1">
    <citation type="submission" date="2019-04" db="EMBL/GenBank/DDBJ databases">
        <title>Friends and foes A comparative genomics study of 23 Aspergillus species from section Flavi.</title>
        <authorList>
            <consortium name="DOE Joint Genome Institute"/>
            <person name="Kjaerbolling I."/>
            <person name="Vesth T."/>
            <person name="Frisvad J.C."/>
            <person name="Nybo J.L."/>
            <person name="Theobald S."/>
            <person name="Kildgaard S."/>
            <person name="Isbrandt T."/>
            <person name="Kuo A."/>
            <person name="Sato A."/>
            <person name="Lyhne E.K."/>
            <person name="Kogle M.E."/>
            <person name="Wiebenga A."/>
            <person name="Kun R.S."/>
            <person name="Lubbers R.J."/>
            <person name="Makela M.R."/>
            <person name="Barry K."/>
            <person name="Chovatia M."/>
            <person name="Clum A."/>
            <person name="Daum C."/>
            <person name="Haridas S."/>
            <person name="He G."/>
            <person name="LaButti K."/>
            <person name="Lipzen A."/>
            <person name="Mondo S."/>
            <person name="Riley R."/>
            <person name="Salamov A."/>
            <person name="Simmons B.A."/>
            <person name="Magnuson J.K."/>
            <person name="Henrissat B."/>
            <person name="Mortensen U.H."/>
            <person name="Larsen T.O."/>
            <person name="Devries R.P."/>
            <person name="Grigoriev I.V."/>
            <person name="Machida M."/>
            <person name="Baker S.E."/>
            <person name="Andersen M.R."/>
        </authorList>
    </citation>
    <scope>NUCLEOTIDE SEQUENCE [LARGE SCALE GENOMIC DNA]</scope>
    <source>
        <strain evidence="1 2">CBS 117625</strain>
    </source>
</reference>
<protein>
    <submittedName>
        <fullName evidence="1">Uncharacterized protein</fullName>
    </submittedName>
</protein>
<dbReference type="GeneID" id="43644674"/>
<dbReference type="RefSeq" id="XP_031910983.1">
    <property type="nucleotide sequence ID" value="XM_032060464.1"/>
</dbReference>
<dbReference type="AlphaFoldDB" id="A0A5N6SMC2"/>
<dbReference type="OrthoDB" id="1577640at2759"/>
<name>A0A5N6SMC2_ASPPS</name>